<protein>
    <submittedName>
        <fullName evidence="3">STAS domain-containing protein</fullName>
    </submittedName>
</protein>
<evidence type="ECO:0000256" key="1">
    <source>
        <dbReference type="SAM" id="MobiDB-lite"/>
    </source>
</evidence>
<evidence type="ECO:0000313" key="3">
    <source>
        <dbReference type="EMBL" id="MFB9448254.1"/>
    </source>
</evidence>
<accession>A0ABV5MHF3</accession>
<dbReference type="CDD" id="cd07043">
    <property type="entry name" value="STAS_anti-anti-sigma_factors"/>
    <property type="match status" value="1"/>
</dbReference>
<dbReference type="InterPro" id="IPR036513">
    <property type="entry name" value="STAS_dom_sf"/>
</dbReference>
<gene>
    <name evidence="3" type="ORF">ACFFTR_34645</name>
</gene>
<feature type="compositionally biased region" description="Basic residues" evidence="1">
    <location>
        <begin position="153"/>
        <end position="164"/>
    </location>
</feature>
<dbReference type="Pfam" id="PF01740">
    <property type="entry name" value="STAS"/>
    <property type="match status" value="1"/>
</dbReference>
<reference evidence="3 4" key="1">
    <citation type="submission" date="2024-09" db="EMBL/GenBank/DDBJ databases">
        <authorList>
            <person name="Sun Q."/>
            <person name="Mori K."/>
        </authorList>
    </citation>
    <scope>NUCLEOTIDE SEQUENCE [LARGE SCALE GENOMIC DNA]</scope>
    <source>
        <strain evidence="3 4">JCM 3307</strain>
    </source>
</reference>
<dbReference type="Gene3D" id="3.30.750.24">
    <property type="entry name" value="STAS domain"/>
    <property type="match status" value="1"/>
</dbReference>
<feature type="domain" description="STAS" evidence="2">
    <location>
        <begin position="1"/>
        <end position="102"/>
    </location>
</feature>
<proteinExistence type="predicted"/>
<dbReference type="SUPFAM" id="SSF52091">
    <property type="entry name" value="SpoIIaa-like"/>
    <property type="match status" value="1"/>
</dbReference>
<name>A0ABV5MHF3_9ACTN</name>
<feature type="compositionally biased region" description="Basic residues" evidence="1">
    <location>
        <begin position="133"/>
        <end position="142"/>
    </location>
</feature>
<dbReference type="EMBL" id="JBHMCA010000056">
    <property type="protein sequence ID" value="MFB9448254.1"/>
    <property type="molecule type" value="Genomic_DNA"/>
</dbReference>
<evidence type="ECO:0000259" key="2">
    <source>
        <dbReference type="PROSITE" id="PS50801"/>
    </source>
</evidence>
<evidence type="ECO:0000313" key="4">
    <source>
        <dbReference type="Proteomes" id="UP001589608"/>
    </source>
</evidence>
<dbReference type="RefSeq" id="WP_223096486.1">
    <property type="nucleotide sequence ID" value="NZ_CP061913.1"/>
</dbReference>
<organism evidence="3 4">
    <name type="scientific">Dactylosporangium vinaceum</name>
    <dbReference type="NCBI Taxonomy" id="53362"/>
    <lineage>
        <taxon>Bacteria</taxon>
        <taxon>Bacillati</taxon>
        <taxon>Actinomycetota</taxon>
        <taxon>Actinomycetes</taxon>
        <taxon>Micromonosporales</taxon>
        <taxon>Micromonosporaceae</taxon>
        <taxon>Dactylosporangium</taxon>
    </lineage>
</organism>
<sequence length="164" mass="17147">MSAVVLALHGLLIEGTVASIEPVLAGLLVADEPRLVLDVSQVTVCDTTGAQLLVDVADMARSRGGELRLAAPSPAIRSWLSVAAGMSDIAAFATVEGALDADPRDLVGPGLLPPAVCVDAPPLPLEGDGHRTFPQKRPRWRVNPKTVNPSGRARSRRGPASPRR</sequence>
<keyword evidence="4" id="KW-1185">Reference proteome</keyword>
<comment type="caution">
    <text evidence="3">The sequence shown here is derived from an EMBL/GenBank/DDBJ whole genome shotgun (WGS) entry which is preliminary data.</text>
</comment>
<dbReference type="Proteomes" id="UP001589608">
    <property type="component" value="Unassembled WGS sequence"/>
</dbReference>
<feature type="region of interest" description="Disordered" evidence="1">
    <location>
        <begin position="126"/>
        <end position="164"/>
    </location>
</feature>
<dbReference type="InterPro" id="IPR002645">
    <property type="entry name" value="STAS_dom"/>
</dbReference>
<dbReference type="PROSITE" id="PS50801">
    <property type="entry name" value="STAS"/>
    <property type="match status" value="1"/>
</dbReference>